<dbReference type="InParanoid" id="D6W7N7"/>
<reference evidence="1 2" key="2">
    <citation type="journal article" date="2010" name="Nucleic Acids Res.">
        <title>BeetleBase in 2010: revisions to provide comprehensive genomic information for Tribolium castaneum.</title>
        <authorList>
            <person name="Kim H.S."/>
            <person name="Murphy T."/>
            <person name="Xia J."/>
            <person name="Caragea D."/>
            <person name="Park Y."/>
            <person name="Beeman R.W."/>
            <person name="Lorenzen M.D."/>
            <person name="Butcher S."/>
            <person name="Manak J.R."/>
            <person name="Brown S.J."/>
        </authorList>
    </citation>
    <scope>GENOME REANNOTATION</scope>
    <source>
        <strain evidence="1 2">Georgia GA2</strain>
    </source>
</reference>
<name>D6W7N7_TRICA</name>
<dbReference type="AlphaFoldDB" id="D6W7N7"/>
<proteinExistence type="predicted"/>
<protein>
    <submittedName>
        <fullName evidence="1">Uncharacterized protein</fullName>
    </submittedName>
</protein>
<sequence length="78" mass="8922">MKIRKNAKKEPLLFLNGVRVRCGLVEYNPAKLFYITLTQAKAANLCKSEDVEHNVFLLEKIGDKILSQKIVFDDKLLS</sequence>
<accession>D6W7N7</accession>
<gene>
    <name evidence="1" type="primary">GLEAN_10787</name>
    <name evidence="1" type="ORF">TcasGA2_TC010787</name>
</gene>
<keyword evidence="2" id="KW-1185">Reference proteome</keyword>
<dbReference type="EMBL" id="KQ971307">
    <property type="protein sequence ID" value="EFA11253.1"/>
    <property type="molecule type" value="Genomic_DNA"/>
</dbReference>
<reference evidence="1 2" key="1">
    <citation type="journal article" date="2008" name="Nature">
        <title>The genome of the model beetle and pest Tribolium castaneum.</title>
        <authorList>
            <consortium name="Tribolium Genome Sequencing Consortium"/>
            <person name="Richards S."/>
            <person name="Gibbs R.A."/>
            <person name="Weinstock G.M."/>
            <person name="Brown S.J."/>
            <person name="Denell R."/>
            <person name="Beeman R.W."/>
            <person name="Gibbs R."/>
            <person name="Beeman R.W."/>
            <person name="Brown S.J."/>
            <person name="Bucher G."/>
            <person name="Friedrich M."/>
            <person name="Grimmelikhuijzen C.J."/>
            <person name="Klingler M."/>
            <person name="Lorenzen M."/>
            <person name="Richards S."/>
            <person name="Roth S."/>
            <person name="Schroder R."/>
            <person name="Tautz D."/>
            <person name="Zdobnov E.M."/>
            <person name="Muzny D."/>
            <person name="Gibbs R.A."/>
            <person name="Weinstock G.M."/>
            <person name="Attaway T."/>
            <person name="Bell S."/>
            <person name="Buhay C.J."/>
            <person name="Chandrabose M.N."/>
            <person name="Chavez D."/>
            <person name="Clerk-Blankenburg K.P."/>
            <person name="Cree A."/>
            <person name="Dao M."/>
            <person name="Davis C."/>
            <person name="Chacko J."/>
            <person name="Dinh H."/>
            <person name="Dugan-Rocha S."/>
            <person name="Fowler G."/>
            <person name="Garner T.T."/>
            <person name="Garnes J."/>
            <person name="Gnirke A."/>
            <person name="Hawes A."/>
            <person name="Hernandez J."/>
            <person name="Hines S."/>
            <person name="Holder M."/>
            <person name="Hume J."/>
            <person name="Jhangiani S.N."/>
            <person name="Joshi V."/>
            <person name="Khan Z.M."/>
            <person name="Jackson L."/>
            <person name="Kovar C."/>
            <person name="Kowis A."/>
            <person name="Lee S."/>
            <person name="Lewis L.R."/>
            <person name="Margolis J."/>
            <person name="Morgan M."/>
            <person name="Nazareth L.V."/>
            <person name="Nguyen N."/>
            <person name="Okwuonu G."/>
            <person name="Parker D."/>
            <person name="Richards S."/>
            <person name="Ruiz S.J."/>
            <person name="Santibanez J."/>
            <person name="Savard J."/>
            <person name="Scherer S.E."/>
            <person name="Schneider B."/>
            <person name="Sodergren E."/>
            <person name="Tautz D."/>
            <person name="Vattahil S."/>
            <person name="Villasana D."/>
            <person name="White C.S."/>
            <person name="Wright R."/>
            <person name="Park Y."/>
            <person name="Beeman R.W."/>
            <person name="Lord J."/>
            <person name="Oppert B."/>
            <person name="Lorenzen M."/>
            <person name="Brown S."/>
            <person name="Wang L."/>
            <person name="Savard J."/>
            <person name="Tautz D."/>
            <person name="Richards S."/>
            <person name="Weinstock G."/>
            <person name="Gibbs R.A."/>
            <person name="Liu Y."/>
            <person name="Worley K."/>
            <person name="Weinstock G."/>
            <person name="Elsik C.G."/>
            <person name="Reese J.T."/>
            <person name="Elhaik E."/>
            <person name="Landan G."/>
            <person name="Graur D."/>
            <person name="Arensburger P."/>
            <person name="Atkinson P."/>
            <person name="Beeman R.W."/>
            <person name="Beidler J."/>
            <person name="Brown S.J."/>
            <person name="Demuth J.P."/>
            <person name="Drury D.W."/>
            <person name="Du Y.Z."/>
            <person name="Fujiwara H."/>
            <person name="Lorenzen M."/>
            <person name="Maselli V."/>
            <person name="Osanai M."/>
            <person name="Park Y."/>
            <person name="Robertson H.M."/>
            <person name="Tu Z."/>
            <person name="Wang J.J."/>
            <person name="Wang S."/>
            <person name="Richards S."/>
            <person name="Song H."/>
            <person name="Zhang L."/>
            <person name="Sodergren E."/>
            <person name="Werner D."/>
            <person name="Stanke M."/>
            <person name="Morgenstern B."/>
            <person name="Solovyev V."/>
            <person name="Kosarev P."/>
            <person name="Brown G."/>
            <person name="Chen H.C."/>
            <person name="Ermolaeva O."/>
            <person name="Hlavina W."/>
            <person name="Kapustin Y."/>
            <person name="Kiryutin B."/>
            <person name="Kitts P."/>
            <person name="Maglott D."/>
            <person name="Pruitt K."/>
            <person name="Sapojnikov V."/>
            <person name="Souvorov A."/>
            <person name="Mackey A.J."/>
            <person name="Waterhouse R.M."/>
            <person name="Wyder S."/>
            <person name="Zdobnov E.M."/>
            <person name="Zdobnov E.M."/>
            <person name="Wyder S."/>
            <person name="Kriventseva E.V."/>
            <person name="Kadowaki T."/>
            <person name="Bork P."/>
            <person name="Aranda M."/>
            <person name="Bao R."/>
            <person name="Beermann A."/>
            <person name="Berns N."/>
            <person name="Bolognesi R."/>
            <person name="Bonneton F."/>
            <person name="Bopp D."/>
            <person name="Brown S.J."/>
            <person name="Bucher G."/>
            <person name="Butts T."/>
            <person name="Chaumot A."/>
            <person name="Denell R.E."/>
            <person name="Ferrier D.E."/>
            <person name="Friedrich M."/>
            <person name="Gordon C.M."/>
            <person name="Jindra M."/>
            <person name="Klingler M."/>
            <person name="Lan Q."/>
            <person name="Lattorff H.M."/>
            <person name="Laudet V."/>
            <person name="von Levetsow C."/>
            <person name="Liu Z."/>
            <person name="Lutz R."/>
            <person name="Lynch J.A."/>
            <person name="da Fonseca R.N."/>
            <person name="Posnien N."/>
            <person name="Reuter R."/>
            <person name="Roth S."/>
            <person name="Savard J."/>
            <person name="Schinko J.B."/>
            <person name="Schmitt C."/>
            <person name="Schoppmeier M."/>
            <person name="Schroder R."/>
            <person name="Shippy T.D."/>
            <person name="Simonnet F."/>
            <person name="Marques-Souza H."/>
            <person name="Tautz D."/>
            <person name="Tomoyasu Y."/>
            <person name="Trauner J."/>
            <person name="Van der Zee M."/>
            <person name="Vervoort M."/>
            <person name="Wittkopp N."/>
            <person name="Wimmer E.A."/>
            <person name="Yang X."/>
            <person name="Jones A.K."/>
            <person name="Sattelle D.B."/>
            <person name="Ebert P.R."/>
            <person name="Nelson D."/>
            <person name="Scott J.G."/>
            <person name="Beeman R.W."/>
            <person name="Muthukrishnan S."/>
            <person name="Kramer K.J."/>
            <person name="Arakane Y."/>
            <person name="Beeman R.W."/>
            <person name="Zhu Q."/>
            <person name="Hogenkamp D."/>
            <person name="Dixit R."/>
            <person name="Oppert B."/>
            <person name="Jiang H."/>
            <person name="Zou Z."/>
            <person name="Marshall J."/>
            <person name="Elpidina E."/>
            <person name="Vinokurov K."/>
            <person name="Oppert C."/>
            <person name="Zou Z."/>
            <person name="Evans J."/>
            <person name="Lu Z."/>
            <person name="Zhao P."/>
            <person name="Sumathipala N."/>
            <person name="Altincicek B."/>
            <person name="Vilcinskas A."/>
            <person name="Williams M."/>
            <person name="Hultmark D."/>
            <person name="Hetru C."/>
            <person name="Jiang H."/>
            <person name="Grimmelikhuijzen C.J."/>
            <person name="Hauser F."/>
            <person name="Cazzamali G."/>
            <person name="Williamson M."/>
            <person name="Park Y."/>
            <person name="Li B."/>
            <person name="Tanaka Y."/>
            <person name="Predel R."/>
            <person name="Neupert S."/>
            <person name="Schachtner J."/>
            <person name="Verleyen P."/>
            <person name="Raible F."/>
            <person name="Bork P."/>
            <person name="Friedrich M."/>
            <person name="Walden K.K."/>
            <person name="Robertson H.M."/>
            <person name="Angeli S."/>
            <person name="Foret S."/>
            <person name="Bucher G."/>
            <person name="Schuetz S."/>
            <person name="Maleszka R."/>
            <person name="Wimmer E.A."/>
            <person name="Beeman R.W."/>
            <person name="Lorenzen M."/>
            <person name="Tomoyasu Y."/>
            <person name="Miller S.C."/>
            <person name="Grossmann D."/>
            <person name="Bucher G."/>
        </authorList>
    </citation>
    <scope>NUCLEOTIDE SEQUENCE [LARGE SCALE GENOMIC DNA]</scope>
    <source>
        <strain evidence="1 2">Georgia GA2</strain>
    </source>
</reference>
<evidence type="ECO:0000313" key="2">
    <source>
        <dbReference type="Proteomes" id="UP000007266"/>
    </source>
</evidence>
<dbReference type="HOGENOM" id="CLU_2625198_0_0_1"/>
<dbReference type="Proteomes" id="UP000007266">
    <property type="component" value="Linkage group 1"/>
</dbReference>
<organism evidence="1 2">
    <name type="scientific">Tribolium castaneum</name>
    <name type="common">Red flour beetle</name>
    <dbReference type="NCBI Taxonomy" id="7070"/>
    <lineage>
        <taxon>Eukaryota</taxon>
        <taxon>Metazoa</taxon>
        <taxon>Ecdysozoa</taxon>
        <taxon>Arthropoda</taxon>
        <taxon>Hexapoda</taxon>
        <taxon>Insecta</taxon>
        <taxon>Pterygota</taxon>
        <taxon>Neoptera</taxon>
        <taxon>Endopterygota</taxon>
        <taxon>Coleoptera</taxon>
        <taxon>Polyphaga</taxon>
        <taxon>Cucujiformia</taxon>
        <taxon>Tenebrionidae</taxon>
        <taxon>Tenebrionidae incertae sedis</taxon>
        <taxon>Tribolium</taxon>
    </lineage>
</organism>
<evidence type="ECO:0000313" key="1">
    <source>
        <dbReference type="EMBL" id="EFA11253.1"/>
    </source>
</evidence>